<keyword evidence="2" id="KW-1185">Reference proteome</keyword>
<gene>
    <name evidence="1" type="ORF">BC777_0160</name>
</gene>
<dbReference type="EMBL" id="PGTY01000001">
    <property type="protein sequence ID" value="PJI91334.1"/>
    <property type="molecule type" value="Genomic_DNA"/>
</dbReference>
<evidence type="ECO:0000313" key="2">
    <source>
        <dbReference type="Proteomes" id="UP000228531"/>
    </source>
</evidence>
<proteinExistence type="predicted"/>
<dbReference type="AlphaFoldDB" id="A0A2M8WK78"/>
<sequence length="92" mass="10434">MNMAPVNADQTVPRLISPTWFLFLPIQNIRNNDAKKGNYGDSEQSIFSRVHAYSPFVNFVHLYDAKLNVVQVFSFEDAELNPPVILPTQQPA</sequence>
<organism evidence="1 2">
    <name type="scientific">Yoonia maricola</name>
    <dbReference type="NCBI Taxonomy" id="420999"/>
    <lineage>
        <taxon>Bacteria</taxon>
        <taxon>Pseudomonadati</taxon>
        <taxon>Pseudomonadota</taxon>
        <taxon>Alphaproteobacteria</taxon>
        <taxon>Rhodobacterales</taxon>
        <taxon>Paracoccaceae</taxon>
        <taxon>Yoonia</taxon>
    </lineage>
</organism>
<accession>A0A2M8WK78</accession>
<name>A0A2M8WK78_9RHOB</name>
<reference evidence="1 2" key="1">
    <citation type="submission" date="2017-11" db="EMBL/GenBank/DDBJ databases">
        <title>Genomic Encyclopedia of Archaeal and Bacterial Type Strains, Phase II (KMG-II): From Individual Species to Whole Genera.</title>
        <authorList>
            <person name="Goeker M."/>
        </authorList>
    </citation>
    <scope>NUCLEOTIDE SEQUENCE [LARGE SCALE GENOMIC DNA]</scope>
    <source>
        <strain evidence="1 2">DSM 29128</strain>
    </source>
</reference>
<evidence type="ECO:0000313" key="1">
    <source>
        <dbReference type="EMBL" id="PJI91334.1"/>
    </source>
</evidence>
<comment type="caution">
    <text evidence="1">The sequence shown here is derived from an EMBL/GenBank/DDBJ whole genome shotgun (WGS) entry which is preliminary data.</text>
</comment>
<dbReference type="Proteomes" id="UP000228531">
    <property type="component" value="Unassembled WGS sequence"/>
</dbReference>
<protein>
    <submittedName>
        <fullName evidence="1">Uncharacterized protein</fullName>
    </submittedName>
</protein>